<reference evidence="1 2" key="1">
    <citation type="journal article" date="2014" name="Nat. Commun.">
        <title>Klebsormidium flaccidum genome reveals primary factors for plant terrestrial adaptation.</title>
        <authorList>
            <person name="Hori K."/>
            <person name="Maruyama F."/>
            <person name="Fujisawa T."/>
            <person name="Togashi T."/>
            <person name="Yamamoto N."/>
            <person name="Seo M."/>
            <person name="Sato S."/>
            <person name="Yamada T."/>
            <person name="Mori H."/>
            <person name="Tajima N."/>
            <person name="Moriyama T."/>
            <person name="Ikeuchi M."/>
            <person name="Watanabe M."/>
            <person name="Wada H."/>
            <person name="Kobayashi K."/>
            <person name="Saito M."/>
            <person name="Masuda T."/>
            <person name="Sasaki-Sekimoto Y."/>
            <person name="Mashiguchi K."/>
            <person name="Awai K."/>
            <person name="Shimojima M."/>
            <person name="Masuda S."/>
            <person name="Iwai M."/>
            <person name="Nobusawa T."/>
            <person name="Narise T."/>
            <person name="Kondo S."/>
            <person name="Saito H."/>
            <person name="Sato R."/>
            <person name="Murakawa M."/>
            <person name="Ihara Y."/>
            <person name="Oshima-Yamada Y."/>
            <person name="Ohtaka K."/>
            <person name="Satoh M."/>
            <person name="Sonobe K."/>
            <person name="Ishii M."/>
            <person name="Ohtani R."/>
            <person name="Kanamori-Sato M."/>
            <person name="Honoki R."/>
            <person name="Miyazaki D."/>
            <person name="Mochizuki H."/>
            <person name="Umetsu J."/>
            <person name="Higashi K."/>
            <person name="Shibata D."/>
            <person name="Kamiya Y."/>
            <person name="Sato N."/>
            <person name="Nakamura Y."/>
            <person name="Tabata S."/>
            <person name="Ida S."/>
            <person name="Kurokawa K."/>
            <person name="Ohta H."/>
        </authorList>
    </citation>
    <scope>NUCLEOTIDE SEQUENCE [LARGE SCALE GENOMIC DNA]</scope>
    <source>
        <strain evidence="1 2">NIES-2285</strain>
    </source>
</reference>
<sequence length="66" mass="7067">MNECAATPHVRRGPAVLGGCPSSPQVIRALLRDSKQHPTVSPLEESAEASAFCKARKCQCANLVYD</sequence>
<accession>A0A1Y1HP13</accession>
<gene>
    <name evidence="1" type="ORF">KFL_000210350</name>
</gene>
<dbReference type="EMBL" id="DF236970">
    <property type="protein sequence ID" value="GAQ78949.1"/>
    <property type="molecule type" value="Genomic_DNA"/>
</dbReference>
<proteinExistence type="predicted"/>
<evidence type="ECO:0000313" key="1">
    <source>
        <dbReference type="EMBL" id="GAQ78949.1"/>
    </source>
</evidence>
<dbReference type="Proteomes" id="UP000054558">
    <property type="component" value="Unassembled WGS sequence"/>
</dbReference>
<organism evidence="1 2">
    <name type="scientific">Klebsormidium nitens</name>
    <name type="common">Green alga</name>
    <name type="synonym">Ulothrix nitens</name>
    <dbReference type="NCBI Taxonomy" id="105231"/>
    <lineage>
        <taxon>Eukaryota</taxon>
        <taxon>Viridiplantae</taxon>
        <taxon>Streptophyta</taxon>
        <taxon>Klebsormidiophyceae</taxon>
        <taxon>Klebsormidiales</taxon>
        <taxon>Klebsormidiaceae</taxon>
        <taxon>Klebsormidium</taxon>
    </lineage>
</organism>
<dbReference type="AlphaFoldDB" id="A0A1Y1HP13"/>
<name>A0A1Y1HP13_KLENI</name>
<protein>
    <submittedName>
        <fullName evidence="1">Uncharacterized protein</fullName>
    </submittedName>
</protein>
<evidence type="ECO:0000313" key="2">
    <source>
        <dbReference type="Proteomes" id="UP000054558"/>
    </source>
</evidence>
<keyword evidence="2" id="KW-1185">Reference proteome</keyword>